<accession>A0A142KG06</accession>
<evidence type="ECO:0000259" key="3">
    <source>
        <dbReference type="Pfam" id="PF05175"/>
    </source>
</evidence>
<dbReference type="CDD" id="cd02440">
    <property type="entry name" value="AdoMet_MTases"/>
    <property type="match status" value="1"/>
</dbReference>
<dbReference type="Proteomes" id="UP000075221">
    <property type="component" value="Chromosome"/>
</dbReference>
<sequence>MSHYFQTPTGPVETRTIRARIWDEELTFTTAGGVFSGSRLDLGTSVLFRSVEPPSGPGTFLDLGCGYGPIACALALAVPGARVHAVDVNDLAVSLTDRNARSLGVGDRVRASRPEEVDPDLRFDEIWSNPPIRVGKETLHEMLLTWLGRLSADGVAHLVVGRNLGADSLARWLGGQGYAATRVASAKGFRVLDVTG</sequence>
<dbReference type="InterPro" id="IPR029063">
    <property type="entry name" value="SAM-dependent_MTases_sf"/>
</dbReference>
<dbReference type="Gene3D" id="3.40.50.150">
    <property type="entry name" value="Vaccinia Virus protein VP39"/>
    <property type="match status" value="1"/>
</dbReference>
<dbReference type="InterPro" id="IPR046977">
    <property type="entry name" value="RsmC/RlmG"/>
</dbReference>
<dbReference type="GO" id="GO:0008757">
    <property type="term" value="F:S-adenosylmethionine-dependent methyltransferase activity"/>
    <property type="evidence" value="ECO:0007669"/>
    <property type="project" value="InterPro"/>
</dbReference>
<dbReference type="SUPFAM" id="SSF53335">
    <property type="entry name" value="S-adenosyl-L-methionine-dependent methyltransferases"/>
    <property type="match status" value="1"/>
</dbReference>
<dbReference type="EMBL" id="CP014352">
    <property type="protein sequence ID" value="AMS05044.1"/>
    <property type="molecule type" value="Genomic_DNA"/>
</dbReference>
<evidence type="ECO:0000313" key="5">
    <source>
        <dbReference type="EMBL" id="AOZ46524.1"/>
    </source>
</evidence>
<evidence type="ECO:0000256" key="2">
    <source>
        <dbReference type="ARBA" id="ARBA00022679"/>
    </source>
</evidence>
<feature type="domain" description="Methyltransferase small" evidence="3">
    <location>
        <begin position="25"/>
        <end position="192"/>
    </location>
</feature>
<dbReference type="GeneID" id="88085227"/>
<dbReference type="RefSeq" id="WP_028700958.1">
    <property type="nucleotide sequence ID" value="NZ_CP013126.1"/>
</dbReference>
<dbReference type="PANTHER" id="PTHR47816:SF4">
    <property type="entry name" value="RIBOSOMAL RNA SMALL SUBUNIT METHYLTRANSFERASE C"/>
    <property type="match status" value="1"/>
</dbReference>
<dbReference type="InterPro" id="IPR007848">
    <property type="entry name" value="Small_mtfrase_dom"/>
</dbReference>
<reference evidence="4 6" key="2">
    <citation type="submission" date="2016-02" db="EMBL/GenBank/DDBJ databases">
        <title>Complete Genome Sequence of Propionibacterium acidipropionici ATCC 55737.</title>
        <authorList>
            <person name="Luna Flores C.H."/>
            <person name="Nielsen L.K."/>
            <person name="Marcellin E."/>
        </authorList>
    </citation>
    <scope>NUCLEOTIDE SEQUENCE [LARGE SCALE GENOMIC DNA]</scope>
    <source>
        <strain evidence="4 6">ATCC 55737</strain>
    </source>
</reference>
<dbReference type="OrthoDB" id="9764961at2"/>
<evidence type="ECO:0000313" key="7">
    <source>
        <dbReference type="Proteomes" id="UP000178666"/>
    </source>
</evidence>
<dbReference type="EMBL" id="CP015970">
    <property type="protein sequence ID" value="AOZ46524.1"/>
    <property type="molecule type" value="Genomic_DNA"/>
</dbReference>
<keyword evidence="1 4" id="KW-0489">Methyltransferase</keyword>
<keyword evidence="7" id="KW-1185">Reference proteome</keyword>
<evidence type="ECO:0000313" key="4">
    <source>
        <dbReference type="EMBL" id="AMS05044.1"/>
    </source>
</evidence>
<dbReference type="GO" id="GO:0032259">
    <property type="term" value="P:methylation"/>
    <property type="evidence" value="ECO:0007669"/>
    <property type="project" value="UniProtKB-KW"/>
</dbReference>
<dbReference type="AlphaFoldDB" id="A0A142KG06"/>
<proteinExistence type="predicted"/>
<protein>
    <submittedName>
        <fullName evidence="4">Methyltransferase</fullName>
    </submittedName>
</protein>
<dbReference type="PANTHER" id="PTHR47816">
    <property type="entry name" value="RIBOSOMAL RNA SMALL SUBUNIT METHYLTRANSFERASE C"/>
    <property type="match status" value="1"/>
</dbReference>
<reference evidence="5 7" key="1">
    <citation type="journal article" date="2016" name="Plant Dis.">
        <title>Improved production of propionic acid using genome shuffling.</title>
        <authorList>
            <person name="Luna-Flores C.H."/>
            <person name="Palfreyman R.W."/>
            <person name="Kromer J.O."/>
            <person name="Nielsen L.K."/>
            <person name="Marcellin E."/>
        </authorList>
    </citation>
    <scope>NUCLEOTIDE SEQUENCE [LARGE SCALE GENOMIC DNA]</scope>
    <source>
        <strain evidence="5 7">F3E8</strain>
    </source>
</reference>
<evidence type="ECO:0000313" key="6">
    <source>
        <dbReference type="Proteomes" id="UP000075221"/>
    </source>
</evidence>
<organism evidence="4 6">
    <name type="scientific">Acidipropionibacterium acidipropionici</name>
    <dbReference type="NCBI Taxonomy" id="1748"/>
    <lineage>
        <taxon>Bacteria</taxon>
        <taxon>Bacillati</taxon>
        <taxon>Actinomycetota</taxon>
        <taxon>Actinomycetes</taxon>
        <taxon>Propionibacteriales</taxon>
        <taxon>Propionibacteriaceae</taxon>
        <taxon>Acidipropionibacterium</taxon>
    </lineage>
</organism>
<evidence type="ECO:0000256" key="1">
    <source>
        <dbReference type="ARBA" id="ARBA00022603"/>
    </source>
</evidence>
<keyword evidence="2" id="KW-0808">Transferase</keyword>
<dbReference type="Proteomes" id="UP000178666">
    <property type="component" value="Chromosome"/>
</dbReference>
<dbReference type="Pfam" id="PF05175">
    <property type="entry name" value="MTS"/>
    <property type="match status" value="1"/>
</dbReference>
<name>A0A142KG06_9ACTN</name>
<gene>
    <name evidence="5" type="ORF">A8L58_07215</name>
    <name evidence="4" type="ORF">AXH35_05750</name>
</gene>
<dbReference type="KEGG" id="aaci:ASQ49_09405"/>